<organism evidence="2 3">
    <name type="scientific">Faecalibacterium prausnitzii</name>
    <dbReference type="NCBI Taxonomy" id="853"/>
    <lineage>
        <taxon>Bacteria</taxon>
        <taxon>Bacillati</taxon>
        <taxon>Bacillota</taxon>
        <taxon>Clostridia</taxon>
        <taxon>Eubacteriales</taxon>
        <taxon>Oscillospiraceae</taxon>
        <taxon>Faecalibacterium</taxon>
    </lineage>
</organism>
<feature type="region of interest" description="Disordered" evidence="1">
    <location>
        <begin position="123"/>
        <end position="175"/>
    </location>
</feature>
<feature type="compositionally biased region" description="Acidic residues" evidence="1">
    <location>
        <begin position="154"/>
        <end position="175"/>
    </location>
</feature>
<dbReference type="EMBL" id="JAGZAM010000001">
    <property type="protein sequence ID" value="MBS5686523.1"/>
    <property type="molecule type" value="Genomic_DNA"/>
</dbReference>
<proteinExistence type="predicted"/>
<accession>A0A943ISM5</accession>
<dbReference type="Proteomes" id="UP000733372">
    <property type="component" value="Unassembled WGS sequence"/>
</dbReference>
<protein>
    <submittedName>
        <fullName evidence="2">Uncharacterized protein</fullName>
    </submittedName>
</protein>
<feature type="compositionally biased region" description="Basic and acidic residues" evidence="1">
    <location>
        <begin position="137"/>
        <end position="149"/>
    </location>
</feature>
<evidence type="ECO:0000313" key="3">
    <source>
        <dbReference type="Proteomes" id="UP000733372"/>
    </source>
</evidence>
<evidence type="ECO:0000313" key="2">
    <source>
        <dbReference type="EMBL" id="MBS5686523.1"/>
    </source>
</evidence>
<gene>
    <name evidence="2" type="ORF">KHW66_00165</name>
</gene>
<dbReference type="RefSeq" id="WP_435142175.1">
    <property type="nucleotide sequence ID" value="NZ_CP170812.1"/>
</dbReference>
<dbReference type="AlphaFoldDB" id="A0A943ISM5"/>
<comment type="caution">
    <text evidence="2">The sequence shown here is derived from an EMBL/GenBank/DDBJ whole genome shotgun (WGS) entry which is preliminary data.</text>
</comment>
<sequence>MSEISNYEAQKKKLQGLCDEHNFTFRFFKDRYPITLVITPINDVATQMDMLGNVEETGYCSQDSSMCWYFENSELKTKVKGTFSIDKVLRTKIENILLKMISFWQQYFFRDLMENGKLRNFGVPVPDVPDSNSQRDSQQDTKQDAKQDAPQDAPQDDTNDDDEPPEDSAEDDTEE</sequence>
<evidence type="ECO:0000256" key="1">
    <source>
        <dbReference type="SAM" id="MobiDB-lite"/>
    </source>
</evidence>
<reference evidence="2" key="1">
    <citation type="submission" date="2021-02" db="EMBL/GenBank/DDBJ databases">
        <title>Infant gut strain persistence is associated with maternal origin, phylogeny, and functional potential including surface adhesion and iron acquisition.</title>
        <authorList>
            <person name="Lou Y.C."/>
        </authorList>
    </citation>
    <scope>NUCLEOTIDE SEQUENCE</scope>
    <source>
        <strain evidence="2">L3_101_367G1_dasL3_101_367G1_metabat.metabat.26</strain>
    </source>
</reference>
<name>A0A943ISM5_9FIRM</name>